<accession>A0A378BVQ1</accession>
<evidence type="ECO:0000256" key="1">
    <source>
        <dbReference type="SAM" id="MobiDB-lite"/>
    </source>
</evidence>
<dbReference type="AlphaFoldDB" id="A0A378BVQ1"/>
<name>A0A378BVQ1_KLEPO</name>
<proteinExistence type="predicted"/>
<dbReference type="Proteomes" id="UP000255382">
    <property type="component" value="Unassembled WGS sequence"/>
</dbReference>
<gene>
    <name evidence="2" type="ORF">NCTC5050_05895</name>
</gene>
<dbReference type="EMBL" id="UGLZ01000005">
    <property type="protein sequence ID" value="STV54626.1"/>
    <property type="molecule type" value="Genomic_DNA"/>
</dbReference>
<organism evidence="2 3">
    <name type="scientific">Klebsiella pneumoniae subsp. ozaenae</name>
    <dbReference type="NCBI Taxonomy" id="574"/>
    <lineage>
        <taxon>Bacteria</taxon>
        <taxon>Pseudomonadati</taxon>
        <taxon>Pseudomonadota</taxon>
        <taxon>Gammaproteobacteria</taxon>
        <taxon>Enterobacterales</taxon>
        <taxon>Enterobacteriaceae</taxon>
        <taxon>Klebsiella/Raoultella group</taxon>
        <taxon>Klebsiella</taxon>
        <taxon>Klebsiella pneumoniae complex</taxon>
    </lineage>
</organism>
<evidence type="ECO:0000313" key="3">
    <source>
        <dbReference type="Proteomes" id="UP000255382"/>
    </source>
</evidence>
<feature type="region of interest" description="Disordered" evidence="1">
    <location>
        <begin position="136"/>
        <end position="162"/>
    </location>
</feature>
<protein>
    <submittedName>
        <fullName evidence="2">Uncharacterized protein</fullName>
    </submittedName>
</protein>
<evidence type="ECO:0000313" key="2">
    <source>
        <dbReference type="EMBL" id="STV54626.1"/>
    </source>
</evidence>
<keyword evidence="3" id="KW-1185">Reference proteome</keyword>
<reference evidence="2 3" key="1">
    <citation type="submission" date="2018-06" db="EMBL/GenBank/DDBJ databases">
        <authorList>
            <consortium name="Pathogen Informatics"/>
            <person name="Doyle S."/>
        </authorList>
    </citation>
    <scope>NUCLEOTIDE SEQUENCE [LARGE SCALE GENOMIC DNA]</scope>
    <source>
        <strain evidence="2 3">NCTC5050</strain>
    </source>
</reference>
<sequence length="278" mass="30348">MRRQRGDIKHLLGDIARAQRCGAAIELIRCRLVAFGTHQGEFGLGNPRRQIGDPHAGAKQIAAQVIAELLHKRLAGAIHMAAGIGPLPGDRADIDNTRPGAMADQRRQQGVSDCHQTGDVGVDHRFPVLQRHLLRRQRRQRQPGVVDQGGDIGEIGGQRRHGGSHRLAVTNVKLNNMHRHPGGESILQGLQSRIAAPAQHQRPARVGKHLRCRFAKTRGRPGDKHYVARCHLILLCGCPFTIKTPDDKAQGQTTGGDVTPCHIVMRALALSDLRGQGQ</sequence>